<sequence>MEMEVKILDIDIEDVRKRMKDAGAELVKDEDQENMIFDFPDGRLLKERGYARIRTVKDRRDGSILHTMTTKRMLSQEKYKVMEEHEAVISSGEEGEGIFRALGLELSHVIRKSRESFRYKDTLVEIDINEKEFFPVPYLEVESASEDELEETVRLLGYTMADATSRTMYEIMRDMGLVKGDDFGF</sequence>
<dbReference type="CDD" id="cd07890">
    <property type="entry name" value="CYTH-like_AC_IV-like"/>
    <property type="match status" value="1"/>
</dbReference>
<evidence type="ECO:0000313" key="2">
    <source>
        <dbReference type="EMBL" id="MBP1919782.1"/>
    </source>
</evidence>
<organism evidence="2 3">
    <name type="scientific">Youngiibacter multivorans</name>
    <dbReference type="NCBI Taxonomy" id="937251"/>
    <lineage>
        <taxon>Bacteria</taxon>
        <taxon>Bacillati</taxon>
        <taxon>Bacillota</taxon>
        <taxon>Clostridia</taxon>
        <taxon>Eubacteriales</taxon>
        <taxon>Clostridiaceae</taxon>
        <taxon>Youngiibacter</taxon>
    </lineage>
</organism>
<dbReference type="Proteomes" id="UP001519271">
    <property type="component" value="Unassembled WGS sequence"/>
</dbReference>
<evidence type="ECO:0000259" key="1">
    <source>
        <dbReference type="PROSITE" id="PS51707"/>
    </source>
</evidence>
<keyword evidence="2" id="KW-0456">Lyase</keyword>
<reference evidence="2 3" key="1">
    <citation type="submission" date="2021-03" db="EMBL/GenBank/DDBJ databases">
        <title>Genomic Encyclopedia of Type Strains, Phase IV (KMG-IV): sequencing the most valuable type-strain genomes for metagenomic binning, comparative biology and taxonomic classification.</title>
        <authorList>
            <person name="Goeker M."/>
        </authorList>
    </citation>
    <scope>NUCLEOTIDE SEQUENCE [LARGE SCALE GENOMIC DNA]</scope>
    <source>
        <strain evidence="2 3">DSM 6139</strain>
    </source>
</reference>
<evidence type="ECO:0000313" key="3">
    <source>
        <dbReference type="Proteomes" id="UP001519271"/>
    </source>
</evidence>
<dbReference type="EMBL" id="JAGGKC010000019">
    <property type="protein sequence ID" value="MBP1919782.1"/>
    <property type="molecule type" value="Genomic_DNA"/>
</dbReference>
<dbReference type="PANTHER" id="PTHR21028">
    <property type="entry name" value="SI:CH211-156B7.4"/>
    <property type="match status" value="1"/>
</dbReference>
<dbReference type="SMART" id="SM01118">
    <property type="entry name" value="CYTH"/>
    <property type="match status" value="1"/>
</dbReference>
<keyword evidence="3" id="KW-1185">Reference proteome</keyword>
<comment type="caution">
    <text evidence="2">The sequence shown here is derived from an EMBL/GenBank/DDBJ whole genome shotgun (WGS) entry which is preliminary data.</text>
</comment>
<proteinExistence type="predicted"/>
<dbReference type="Pfam" id="PF01928">
    <property type="entry name" value="CYTH"/>
    <property type="match status" value="1"/>
</dbReference>
<dbReference type="InterPro" id="IPR023577">
    <property type="entry name" value="CYTH_domain"/>
</dbReference>
<dbReference type="EC" id="4.6.1.1" evidence="2"/>
<dbReference type="InterPro" id="IPR008173">
    <property type="entry name" value="Adenylyl_cyclase_CyaB"/>
</dbReference>
<dbReference type="SUPFAM" id="SSF55154">
    <property type="entry name" value="CYTH-like phosphatases"/>
    <property type="match status" value="1"/>
</dbReference>
<gene>
    <name evidence="2" type="ORF">J2Z34_002278</name>
</gene>
<protein>
    <submittedName>
        <fullName evidence="2">Adenylate cyclase class 2</fullName>
        <ecNumber evidence="2">4.6.1.1</ecNumber>
    </submittedName>
</protein>
<dbReference type="GO" id="GO:0004016">
    <property type="term" value="F:adenylate cyclase activity"/>
    <property type="evidence" value="ECO:0007669"/>
    <property type="project" value="UniProtKB-EC"/>
</dbReference>
<dbReference type="PROSITE" id="PS51707">
    <property type="entry name" value="CYTH"/>
    <property type="match status" value="1"/>
</dbReference>
<accession>A0ABS4G5D8</accession>
<dbReference type="InterPro" id="IPR033469">
    <property type="entry name" value="CYTH-like_dom_sf"/>
</dbReference>
<name>A0ABS4G5D8_9CLOT</name>
<dbReference type="Gene3D" id="2.40.320.10">
    <property type="entry name" value="Hypothetical Protein Pfu-838710-001"/>
    <property type="match status" value="1"/>
</dbReference>
<feature type="domain" description="CYTH" evidence="1">
    <location>
        <begin position="1"/>
        <end position="174"/>
    </location>
</feature>
<dbReference type="RefSeq" id="WP_209459974.1">
    <property type="nucleotide sequence ID" value="NZ_JAGGKC010000019.1"/>
</dbReference>
<dbReference type="PANTHER" id="PTHR21028:SF2">
    <property type="entry name" value="CYTH DOMAIN-CONTAINING PROTEIN"/>
    <property type="match status" value="1"/>
</dbReference>